<dbReference type="InterPro" id="IPR006805">
    <property type="entry name" value="Anth_synth_I_N"/>
</dbReference>
<evidence type="ECO:0000256" key="9">
    <source>
        <dbReference type="ARBA" id="ARBA00023239"/>
    </source>
</evidence>
<dbReference type="UniPathway" id="UPA00035">
    <property type="reaction ID" value="UER00040"/>
</dbReference>
<evidence type="ECO:0000256" key="4">
    <source>
        <dbReference type="ARBA" id="ARBA00022605"/>
    </source>
</evidence>
<evidence type="ECO:0000256" key="3">
    <source>
        <dbReference type="ARBA" id="ARBA00009562"/>
    </source>
</evidence>
<evidence type="ECO:0000259" key="13">
    <source>
        <dbReference type="Pfam" id="PF04715"/>
    </source>
</evidence>
<keyword evidence="9 11" id="KW-0456">Lyase</keyword>
<keyword evidence="5 11" id="KW-0479">Metal-binding</keyword>
<dbReference type="SUPFAM" id="SSF56322">
    <property type="entry name" value="ADC synthase"/>
    <property type="match status" value="1"/>
</dbReference>
<evidence type="ECO:0000256" key="1">
    <source>
        <dbReference type="ARBA" id="ARBA00001946"/>
    </source>
</evidence>
<feature type="domain" description="Chorismate-utilising enzyme C-terminal" evidence="12">
    <location>
        <begin position="184"/>
        <end position="437"/>
    </location>
</feature>
<dbReference type="InterPro" id="IPR005801">
    <property type="entry name" value="ADC_synthase"/>
</dbReference>
<comment type="catalytic activity">
    <reaction evidence="10 11">
        <text>chorismate + L-glutamine = anthranilate + pyruvate + L-glutamate + H(+)</text>
        <dbReference type="Rhea" id="RHEA:21732"/>
        <dbReference type="ChEBI" id="CHEBI:15361"/>
        <dbReference type="ChEBI" id="CHEBI:15378"/>
        <dbReference type="ChEBI" id="CHEBI:16567"/>
        <dbReference type="ChEBI" id="CHEBI:29748"/>
        <dbReference type="ChEBI" id="CHEBI:29985"/>
        <dbReference type="ChEBI" id="CHEBI:58359"/>
        <dbReference type="EC" id="4.1.3.27"/>
    </reaction>
</comment>
<dbReference type="Pfam" id="PF04715">
    <property type="entry name" value="Anth_synt_I_N"/>
    <property type="match status" value="1"/>
</dbReference>
<gene>
    <name evidence="11" type="primary">trpE</name>
    <name evidence="14" type="ORF">MHHB_P1193</name>
</gene>
<dbReference type="Gene3D" id="3.60.120.10">
    <property type="entry name" value="Anthranilate synthase"/>
    <property type="match status" value="1"/>
</dbReference>
<accession>A0A401HRW0</accession>
<dbReference type="GO" id="GO:0000162">
    <property type="term" value="P:L-tryptophan biosynthetic process"/>
    <property type="evidence" value="ECO:0007669"/>
    <property type="project" value="UniProtKB-UniPathway"/>
</dbReference>
<dbReference type="EC" id="4.1.3.27" evidence="11"/>
<dbReference type="InterPro" id="IPR015890">
    <property type="entry name" value="Chorismate_C"/>
</dbReference>
<keyword evidence="8 11" id="KW-0057">Aromatic amino acid biosynthesis</keyword>
<evidence type="ECO:0000256" key="10">
    <source>
        <dbReference type="ARBA" id="ARBA00047683"/>
    </source>
</evidence>
<comment type="pathway">
    <text evidence="2 11">Amino-acid biosynthesis; L-tryptophan biosynthesis; L-tryptophan from chorismate: step 1/5.</text>
</comment>
<comment type="caution">
    <text evidence="14">The sequence shown here is derived from an EMBL/GenBank/DDBJ whole genome shotgun (WGS) entry which is preliminary data.</text>
</comment>
<dbReference type="PRINTS" id="PR00095">
    <property type="entry name" value="ANTSNTHASEI"/>
</dbReference>
<dbReference type="Proteomes" id="UP000290527">
    <property type="component" value="Unassembled WGS sequence"/>
</dbReference>
<dbReference type="RefSeq" id="WP_131007795.1">
    <property type="nucleotide sequence ID" value="NZ_BFAX01000005.1"/>
</dbReference>
<dbReference type="PANTHER" id="PTHR11236:SF9">
    <property type="entry name" value="ANTHRANILATE SYNTHASE COMPONENT 1"/>
    <property type="match status" value="1"/>
</dbReference>
<name>A0A401HRW0_9EURY</name>
<dbReference type="PANTHER" id="PTHR11236">
    <property type="entry name" value="AMINOBENZOATE/ANTHRANILATE SYNTHASE"/>
    <property type="match status" value="1"/>
</dbReference>
<dbReference type="EMBL" id="BFAX01000005">
    <property type="protein sequence ID" value="GBF36963.1"/>
    <property type="molecule type" value="Genomic_DNA"/>
</dbReference>
<comment type="function">
    <text evidence="11">Part of a heterotetrameric complex that catalyzes the two-step biosynthesis of anthranilate, an intermediate in the biosynthesis of L-tryptophan. In the first step, the glutamine-binding beta subunit (TrpG) of anthranilate synthase (AS) provides the glutamine amidotransferase activity which generates ammonia as a substrate that, along with chorismate, is used in the second step, catalyzed by the large alpha subunit of AS (TrpE) to produce anthranilate. In the absence of TrpG, TrpE can synthesize anthranilate directly from chorismate and high concentrations of ammonia.</text>
</comment>
<keyword evidence="6 11" id="KW-0822">Tryptophan biosynthesis</keyword>
<dbReference type="InterPro" id="IPR010116">
    <property type="entry name" value="Anthranilate_synth_I_arc_typ"/>
</dbReference>
<dbReference type="Pfam" id="PF00425">
    <property type="entry name" value="Chorismate_bind"/>
    <property type="match status" value="1"/>
</dbReference>
<evidence type="ECO:0000256" key="2">
    <source>
        <dbReference type="ARBA" id="ARBA00004873"/>
    </source>
</evidence>
<dbReference type="InterPro" id="IPR019999">
    <property type="entry name" value="Anth_synth_I-like"/>
</dbReference>
<comment type="cofactor">
    <cofactor evidence="1 11">
        <name>Mg(2+)</name>
        <dbReference type="ChEBI" id="CHEBI:18420"/>
    </cofactor>
</comment>
<comment type="similarity">
    <text evidence="3 11">Belongs to the anthranilate synthase component I family.</text>
</comment>
<protein>
    <recommendedName>
        <fullName evidence="11">Anthranilate synthase component 1</fullName>
        <ecNumber evidence="11">4.1.3.27</ecNumber>
    </recommendedName>
</protein>
<keyword evidence="15" id="KW-1185">Reference proteome</keyword>
<keyword evidence="4 11" id="KW-0028">Amino-acid biosynthesis</keyword>
<evidence type="ECO:0000256" key="7">
    <source>
        <dbReference type="ARBA" id="ARBA00022842"/>
    </source>
</evidence>
<evidence type="ECO:0000313" key="15">
    <source>
        <dbReference type="Proteomes" id="UP000290527"/>
    </source>
</evidence>
<proteinExistence type="inferred from homology"/>
<evidence type="ECO:0000256" key="5">
    <source>
        <dbReference type="ARBA" id="ARBA00022723"/>
    </source>
</evidence>
<dbReference type="AlphaFoldDB" id="A0A401HRW0"/>
<evidence type="ECO:0000313" key="14">
    <source>
        <dbReference type="EMBL" id="GBF36963.1"/>
    </source>
</evidence>
<evidence type="ECO:0000256" key="6">
    <source>
        <dbReference type="ARBA" id="ARBA00022822"/>
    </source>
</evidence>
<dbReference type="NCBIfam" id="NF010087">
    <property type="entry name" value="PRK13572.1"/>
    <property type="match status" value="1"/>
</dbReference>
<reference evidence="14 15" key="1">
    <citation type="journal article" date="2019" name="Int. J. Syst. Evol. Microbiol.">
        <title>Methanofervidicoccus abyssi gen. nov., sp. nov., a hydrogenotrophic methanogen, isolated from a hydrothermal vent chimney in the Mid-Cayman Spreading Center, the Caribbean Sea.</title>
        <authorList>
            <person name="Sakai S."/>
            <person name="Takaki Y."/>
            <person name="Miyazaki M."/>
            <person name="Ogawara M."/>
            <person name="Yanagawa K."/>
            <person name="Miyazaki J."/>
            <person name="Takai K."/>
        </authorList>
    </citation>
    <scope>NUCLEOTIDE SEQUENCE [LARGE SCALE GENOMIC DNA]</scope>
    <source>
        <strain evidence="14 15">HHB</strain>
    </source>
</reference>
<dbReference type="GO" id="GO:0004049">
    <property type="term" value="F:anthranilate synthase activity"/>
    <property type="evidence" value="ECO:0007669"/>
    <property type="project" value="UniProtKB-EC"/>
</dbReference>
<keyword evidence="7 11" id="KW-0460">Magnesium</keyword>
<dbReference type="OrthoDB" id="25514at2157"/>
<organism evidence="14 15">
    <name type="scientific">Methanofervidicoccus abyssi</name>
    <dbReference type="NCBI Taxonomy" id="2082189"/>
    <lineage>
        <taxon>Archaea</taxon>
        <taxon>Methanobacteriati</taxon>
        <taxon>Methanobacteriota</taxon>
        <taxon>Methanomada group</taxon>
        <taxon>Methanococci</taxon>
        <taxon>Methanococcales</taxon>
        <taxon>Methanofervidicoccus</taxon>
    </lineage>
</organism>
<comment type="subunit">
    <text evidence="11">Heterotetramer consisting of two non-identical subunits: a beta subunit (TrpG) and a large alpha subunit (TrpE).</text>
</comment>
<feature type="domain" description="Anthranilate synthase component I N-terminal" evidence="13">
    <location>
        <begin position="11"/>
        <end position="142"/>
    </location>
</feature>
<evidence type="ECO:0000259" key="12">
    <source>
        <dbReference type="Pfam" id="PF00425"/>
    </source>
</evidence>
<evidence type="ECO:0000256" key="8">
    <source>
        <dbReference type="ARBA" id="ARBA00023141"/>
    </source>
</evidence>
<dbReference type="GO" id="GO:0046872">
    <property type="term" value="F:metal ion binding"/>
    <property type="evidence" value="ECO:0007669"/>
    <property type="project" value="UniProtKB-KW"/>
</dbReference>
<sequence>MKLYRKKFHYVDPIKLYSVLREEGDYPFILESRDKHPSKARYTYISANPEFIVKIKRDTRIDNTRVSKESNPFKGLKEVYFNEIGDKIPSNIDANERFIGGFLGYIAYDAVYNYIGGDIEEASVFGYYRHLYVYDHILNRYYYLTLDHSEEDIKRAEKIVDRAKNTKIPDESGSSEIVSCDAEKKDYIEMVKRAKEYIYDGDAFQIVISREYKLRSDLSPFKIYRNLREISPSPYMFFLEFEKKVLGTSPETMASVERNILRINPIAGTINVGRTEEETKKLAEKLLQDEKEKAEHMMLVDLARNDVRKVSKPGSVRLKRFFEVVRYSHVQHIESEVVGELREDITMFDAVEASFPAGTLTGAPKYRAMEIIDTLERSRRKVYGGAVGYFSLNNYGDTAIAIRMAEVERNNLIRVRAGAGIVADSVPENEYIETERKMAAIMSALNVNRQR</sequence>
<evidence type="ECO:0000256" key="11">
    <source>
        <dbReference type="RuleBase" id="RU364045"/>
    </source>
</evidence>
<dbReference type="NCBIfam" id="TIGR01820">
    <property type="entry name" value="TrpE-arch"/>
    <property type="match status" value="1"/>
</dbReference>